<accession>A0A4S4AG66</accession>
<feature type="transmembrane region" description="Helical" evidence="7">
    <location>
        <begin position="294"/>
        <end position="316"/>
    </location>
</feature>
<dbReference type="GO" id="GO:0033644">
    <property type="term" value="C:host cell membrane"/>
    <property type="evidence" value="ECO:0007669"/>
    <property type="project" value="UniProtKB-SubCell"/>
</dbReference>
<keyword evidence="10" id="KW-1185">Reference proteome</keyword>
<evidence type="ECO:0000256" key="2">
    <source>
        <dbReference type="ARBA" id="ARBA00022870"/>
    </source>
</evidence>
<comment type="caution">
    <text evidence="9">The sequence shown here is derived from an EMBL/GenBank/DDBJ whole genome shotgun (WGS) entry which is preliminary data.</text>
</comment>
<evidence type="ECO:0000256" key="3">
    <source>
        <dbReference type="ARBA" id="ARBA00023026"/>
    </source>
</evidence>
<feature type="compositionally biased region" description="Basic and acidic residues" evidence="6">
    <location>
        <begin position="1"/>
        <end position="11"/>
    </location>
</feature>
<evidence type="ECO:0000259" key="8">
    <source>
        <dbReference type="Pfam" id="PF04888"/>
    </source>
</evidence>
<comment type="similarity">
    <text evidence="4">Belongs to the SctE/SipB/YopB family.</text>
</comment>
<keyword evidence="5" id="KW-0175">Coiled coil</keyword>
<evidence type="ECO:0000256" key="6">
    <source>
        <dbReference type="SAM" id="MobiDB-lite"/>
    </source>
</evidence>
<evidence type="ECO:0000256" key="1">
    <source>
        <dbReference type="ARBA" id="ARBA00004551"/>
    </source>
</evidence>
<keyword evidence="7" id="KW-0472">Membrane</keyword>
<proteinExistence type="inferred from homology"/>
<dbReference type="OrthoDB" id="8902337at2"/>
<keyword evidence="7" id="KW-0812">Transmembrane</keyword>
<comment type="subcellular location">
    <subcellularLocation>
        <location evidence="1">Host membrane</location>
    </subcellularLocation>
</comment>
<dbReference type="Pfam" id="PF04888">
    <property type="entry name" value="SseC"/>
    <property type="match status" value="1"/>
</dbReference>
<organism evidence="9 10">
    <name type="scientific">Pseudothauera rhizosphaerae</name>
    <dbReference type="NCBI Taxonomy" id="2565932"/>
    <lineage>
        <taxon>Bacteria</taxon>
        <taxon>Pseudomonadati</taxon>
        <taxon>Pseudomonadota</taxon>
        <taxon>Betaproteobacteria</taxon>
        <taxon>Rhodocyclales</taxon>
        <taxon>Zoogloeaceae</taxon>
        <taxon>Pseudothauera</taxon>
    </lineage>
</organism>
<dbReference type="AlphaFoldDB" id="A0A4S4AG66"/>
<evidence type="ECO:0000313" key="10">
    <source>
        <dbReference type="Proteomes" id="UP000307956"/>
    </source>
</evidence>
<feature type="domain" description="Translocator protein BipB-like C-terminal" evidence="8">
    <location>
        <begin position="320"/>
        <end position="415"/>
    </location>
</feature>
<keyword evidence="2" id="KW-1043">Host membrane</keyword>
<feature type="compositionally biased region" description="Basic residues" evidence="6">
    <location>
        <begin position="15"/>
        <end position="27"/>
    </location>
</feature>
<name>A0A4S4AG66_9RHOO</name>
<dbReference type="EMBL" id="SSOD01000018">
    <property type="protein sequence ID" value="THF57278.1"/>
    <property type="molecule type" value="Genomic_DNA"/>
</dbReference>
<evidence type="ECO:0000256" key="7">
    <source>
        <dbReference type="SAM" id="Phobius"/>
    </source>
</evidence>
<evidence type="ECO:0000256" key="4">
    <source>
        <dbReference type="ARBA" id="ARBA00035640"/>
    </source>
</evidence>
<dbReference type="InterPro" id="IPR006972">
    <property type="entry name" value="BipB-like_C"/>
</dbReference>
<feature type="coiled-coil region" evidence="5">
    <location>
        <begin position="352"/>
        <end position="409"/>
    </location>
</feature>
<keyword evidence="3" id="KW-0843">Virulence</keyword>
<evidence type="ECO:0000256" key="5">
    <source>
        <dbReference type="SAM" id="Coils"/>
    </source>
</evidence>
<reference evidence="9 10" key="1">
    <citation type="submission" date="2019-04" db="EMBL/GenBank/DDBJ databases">
        <title>Azoarcus rhizosphaerae sp. nov. isolated from rhizosphere of Ficus religiosa.</title>
        <authorList>
            <person name="Lin S.-Y."/>
            <person name="Hameed A."/>
            <person name="Hsu Y.-H."/>
            <person name="Young C.-C."/>
        </authorList>
    </citation>
    <scope>NUCLEOTIDE SEQUENCE [LARGE SCALE GENOMIC DNA]</scope>
    <source>
        <strain evidence="9 10">CC-YHH848</strain>
    </source>
</reference>
<feature type="region of interest" description="Disordered" evidence="6">
    <location>
        <begin position="1"/>
        <end position="42"/>
    </location>
</feature>
<keyword evidence="7" id="KW-1133">Transmembrane helix</keyword>
<feature type="transmembrane region" description="Helical" evidence="7">
    <location>
        <begin position="226"/>
        <end position="245"/>
    </location>
</feature>
<sequence>MPDRPGQEGRSPRPAGKRGRTGRRQAPVHRAGPACQGHGGPAGFLREDRIMVDTSFTTGNNYGNYNLGTGDNSGVNEKFTREMLELYKGAGITEADATRMLGEVAKLMGELVGEYKTGGTGGKNTPQGAPVLSEPERAFSPDELALIIGSMQNKITELQAQSAKEGIKLSDTQKQEAHQKAIEKIEEAAKKMAEANEKNGLLKVFKIIGLILAAVAAIALTVLTAGAASGVLGVVAVAFAAYAVADSVMSIASEISQACGGPDISINAGLTKMFEEIALASGMNKEDAEKFGQIAAMVTQIVIAVAGCAVGGAALFKAADVATKVTKMAQIVNTCATIAGGVNSVGSGVTTMAKAEDVKAAEMAKADKAELDKVILQLMKAMEDDRERIKELVAKLDEAMQQLSSLIAAGSETRLQQIKNIV</sequence>
<evidence type="ECO:0000313" key="9">
    <source>
        <dbReference type="EMBL" id="THF57278.1"/>
    </source>
</evidence>
<gene>
    <name evidence="9" type="ORF">E6O51_18450</name>
</gene>
<protein>
    <recommendedName>
        <fullName evidence="8">Translocator protein BipB-like C-terminal domain-containing protein</fullName>
    </recommendedName>
</protein>
<dbReference type="Proteomes" id="UP000307956">
    <property type="component" value="Unassembled WGS sequence"/>
</dbReference>